<comment type="caution">
    <text evidence="3">The sequence shown here is derived from an EMBL/GenBank/DDBJ whole genome shotgun (WGS) entry which is preliminary data.</text>
</comment>
<dbReference type="Proteomes" id="UP001152320">
    <property type="component" value="Chromosome 15"/>
</dbReference>
<evidence type="ECO:0000313" key="4">
    <source>
        <dbReference type="Proteomes" id="UP001152320"/>
    </source>
</evidence>
<dbReference type="Pfam" id="PF01057">
    <property type="entry name" value="Parvo_NS1"/>
    <property type="match status" value="1"/>
</dbReference>
<gene>
    <name evidence="3" type="ORF">HOLleu_29744</name>
</gene>
<sequence>MAGTDNELGDRQVRQVYLITYSQANEDLVTSREHFSTMVLAAFEKSLAAAKVLHWVCSQEYHQDGGIHYHFAIKLNKCHRWLKVRKHLETVNGINVHFSDNHFNYYSAWKYVTKEDGDAIQSPDHPDLGDGQSQQTAKASKAHHEMKKKQHESSPRKKVRLSSYDVSQIAVSRGIKTRLALLALANQQKAEGKTDLAEFIINRGKRVVNEAIEAGWEMEEAEALLQRSRLSRLEILQSAKEEECVCAGLWRKCAEDILLKNDISPQLFAKAVLTLLEKGRGKYRNIIIIGPANCGKTFILSPLTKIFKAFCNPATGSFAWVGAENAEVLFLNDFRWSKEIIPWHDFLLLLEGHLVHLPAPKTHFTSDITFEKDTPVFATGKHQLVYVRGGEVDDRETEMMAVRWKVFQFFYQIPSEVQRDIAPCPICFAHFILENAVL</sequence>
<dbReference type="InterPro" id="IPR027417">
    <property type="entry name" value="P-loop_NTPase"/>
</dbReference>
<keyword evidence="4" id="KW-1185">Reference proteome</keyword>
<feature type="region of interest" description="Disordered" evidence="1">
    <location>
        <begin position="120"/>
        <end position="160"/>
    </location>
</feature>
<dbReference type="Gene3D" id="3.40.50.300">
    <property type="entry name" value="P-loop containing nucleotide triphosphate hydrolases"/>
    <property type="match status" value="1"/>
</dbReference>
<proteinExistence type="predicted"/>
<dbReference type="GO" id="GO:0019079">
    <property type="term" value="P:viral genome replication"/>
    <property type="evidence" value="ECO:0007669"/>
    <property type="project" value="InterPro"/>
</dbReference>
<dbReference type="AlphaFoldDB" id="A0A9Q1BJD9"/>
<dbReference type="EMBL" id="JAIZAY010000015">
    <property type="protein sequence ID" value="KAJ8027713.1"/>
    <property type="molecule type" value="Genomic_DNA"/>
</dbReference>
<protein>
    <recommendedName>
        <fullName evidence="2">Parvovirus non-structural protein 1 helicase domain-containing protein</fullName>
    </recommendedName>
</protein>
<name>A0A9Q1BJD9_HOLLE</name>
<dbReference type="OrthoDB" id="5986179at2759"/>
<dbReference type="Gene3D" id="3.40.1310.20">
    <property type="match status" value="1"/>
</dbReference>
<feature type="domain" description="Parvovirus non-structural protein 1 helicase" evidence="2">
    <location>
        <begin position="256"/>
        <end position="309"/>
    </location>
</feature>
<dbReference type="InterPro" id="IPR001257">
    <property type="entry name" value="Parvovirus_NS1_helicase"/>
</dbReference>
<evidence type="ECO:0000259" key="2">
    <source>
        <dbReference type="Pfam" id="PF01057"/>
    </source>
</evidence>
<accession>A0A9Q1BJD9</accession>
<evidence type="ECO:0000313" key="3">
    <source>
        <dbReference type="EMBL" id="KAJ8027713.1"/>
    </source>
</evidence>
<feature type="compositionally biased region" description="Basic residues" evidence="1">
    <location>
        <begin position="140"/>
        <end position="160"/>
    </location>
</feature>
<evidence type="ECO:0000256" key="1">
    <source>
        <dbReference type="SAM" id="MobiDB-lite"/>
    </source>
</evidence>
<organism evidence="3 4">
    <name type="scientific">Holothuria leucospilota</name>
    <name type="common">Black long sea cucumber</name>
    <name type="synonym">Mertensiothuria leucospilota</name>
    <dbReference type="NCBI Taxonomy" id="206669"/>
    <lineage>
        <taxon>Eukaryota</taxon>
        <taxon>Metazoa</taxon>
        <taxon>Echinodermata</taxon>
        <taxon>Eleutherozoa</taxon>
        <taxon>Echinozoa</taxon>
        <taxon>Holothuroidea</taxon>
        <taxon>Aspidochirotacea</taxon>
        <taxon>Aspidochirotida</taxon>
        <taxon>Holothuriidae</taxon>
        <taxon>Holothuria</taxon>
    </lineage>
</organism>
<reference evidence="3" key="1">
    <citation type="submission" date="2021-10" db="EMBL/GenBank/DDBJ databases">
        <title>Tropical sea cucumber genome reveals ecological adaptation and Cuvierian tubules defense mechanism.</title>
        <authorList>
            <person name="Chen T."/>
        </authorList>
    </citation>
    <scope>NUCLEOTIDE SEQUENCE</scope>
    <source>
        <strain evidence="3">Nanhai2018</strain>
        <tissue evidence="3">Muscle</tissue>
    </source>
</reference>
<dbReference type="SUPFAM" id="SSF52540">
    <property type="entry name" value="P-loop containing nucleoside triphosphate hydrolases"/>
    <property type="match status" value="1"/>
</dbReference>